<dbReference type="GO" id="GO:0003677">
    <property type="term" value="F:DNA binding"/>
    <property type="evidence" value="ECO:0007669"/>
    <property type="project" value="UniProtKB-KW"/>
</dbReference>
<dbReference type="PATRIC" id="fig|1107882.3.peg.1986"/>
<evidence type="ECO:0000259" key="4">
    <source>
        <dbReference type="PROSITE" id="PS51118"/>
    </source>
</evidence>
<dbReference type="RefSeq" id="WP_008835652.1">
    <property type="nucleotide sequence ID" value="NZ_AHAM01000069.1"/>
</dbReference>
<organism evidence="5 6">
    <name type="scientific">Mesorhizobium alhagi CCNWXJ12-2</name>
    <dbReference type="NCBI Taxonomy" id="1107882"/>
    <lineage>
        <taxon>Bacteria</taxon>
        <taxon>Pseudomonadati</taxon>
        <taxon>Pseudomonadota</taxon>
        <taxon>Alphaproteobacteria</taxon>
        <taxon>Hyphomicrobiales</taxon>
        <taxon>Phyllobacteriaceae</taxon>
        <taxon>Allomesorhizobium</taxon>
    </lineage>
</organism>
<keyword evidence="6" id="KW-1185">Reference proteome</keyword>
<dbReference type="AlphaFoldDB" id="H0HPE1"/>
<evidence type="ECO:0000256" key="3">
    <source>
        <dbReference type="ARBA" id="ARBA00023163"/>
    </source>
</evidence>
<keyword evidence="2" id="KW-0238">DNA-binding</keyword>
<gene>
    <name evidence="5" type="ORF">MAXJ12_10103</name>
</gene>
<evidence type="ECO:0000313" key="5">
    <source>
        <dbReference type="EMBL" id="EHK57413.1"/>
    </source>
</evidence>
<evidence type="ECO:0000313" key="6">
    <source>
        <dbReference type="Proteomes" id="UP000003250"/>
    </source>
</evidence>
<dbReference type="InterPro" id="IPR036388">
    <property type="entry name" value="WH-like_DNA-bd_sf"/>
</dbReference>
<dbReference type="Gene3D" id="1.10.10.10">
    <property type="entry name" value="Winged helix-like DNA-binding domain superfamily/Winged helix DNA-binding domain"/>
    <property type="match status" value="1"/>
</dbReference>
<dbReference type="Pfam" id="PF01638">
    <property type="entry name" value="HxlR"/>
    <property type="match status" value="1"/>
</dbReference>
<name>H0HPE1_9HYPH</name>
<dbReference type="PANTHER" id="PTHR33204">
    <property type="entry name" value="TRANSCRIPTIONAL REGULATOR, MARR FAMILY"/>
    <property type="match status" value="1"/>
</dbReference>
<dbReference type="PANTHER" id="PTHR33204:SF39">
    <property type="entry name" value="TRANSCRIPTIONAL REGULATORY PROTEIN"/>
    <property type="match status" value="1"/>
</dbReference>
<evidence type="ECO:0000256" key="2">
    <source>
        <dbReference type="ARBA" id="ARBA00023125"/>
    </source>
</evidence>
<dbReference type="EMBL" id="AHAM01000069">
    <property type="protein sequence ID" value="EHK57413.1"/>
    <property type="molecule type" value="Genomic_DNA"/>
</dbReference>
<dbReference type="SUPFAM" id="SSF46785">
    <property type="entry name" value="Winged helix' DNA-binding domain"/>
    <property type="match status" value="1"/>
</dbReference>
<protein>
    <submittedName>
        <fullName evidence="5">HxlR type helix-turn-helix-domain containing protein</fullName>
    </submittedName>
</protein>
<keyword evidence="1" id="KW-0805">Transcription regulation</keyword>
<evidence type="ECO:0000256" key="1">
    <source>
        <dbReference type="ARBA" id="ARBA00023015"/>
    </source>
</evidence>
<dbReference type="InterPro" id="IPR002577">
    <property type="entry name" value="HTH_HxlR"/>
</dbReference>
<dbReference type="InterPro" id="IPR036390">
    <property type="entry name" value="WH_DNA-bd_sf"/>
</dbReference>
<dbReference type="OrthoDB" id="9800350at2"/>
<keyword evidence="3" id="KW-0804">Transcription</keyword>
<dbReference type="PROSITE" id="PS51118">
    <property type="entry name" value="HTH_HXLR"/>
    <property type="match status" value="1"/>
</dbReference>
<proteinExistence type="predicted"/>
<dbReference type="Proteomes" id="UP000003250">
    <property type="component" value="Unassembled WGS sequence"/>
</dbReference>
<sequence length="130" mass="14678">MKPRHVHRSEDCRAVSEILQRVGDKWTVLVVGKLGAGRMRFSELRTAVGGISQKMLTTTLRGLERDGFVTRTQYPTIPPRVEYELTDLGFELLEPVHALGEWARKNTARVNEARQKFDAACPEGRSGSHF</sequence>
<accession>H0HPE1</accession>
<reference evidence="5 6" key="1">
    <citation type="journal article" date="2012" name="J. Bacteriol.">
        <title>Draft Genome Sequence of Mesorhizobium alhagi CCNWXJ12-2T, a Novel Salt-Resistant Species Isolated from the Desert of Northwestern China.</title>
        <authorList>
            <person name="Zhou M."/>
            <person name="Chen W."/>
            <person name="Chen H."/>
            <person name="Wei G."/>
        </authorList>
    </citation>
    <scope>NUCLEOTIDE SEQUENCE [LARGE SCALE GENOMIC DNA]</scope>
    <source>
        <strain evidence="5 6">CCNWXJ12-2</strain>
    </source>
</reference>
<feature type="domain" description="HTH hxlR-type" evidence="4">
    <location>
        <begin position="12"/>
        <end position="111"/>
    </location>
</feature>